<reference evidence="4 5" key="1">
    <citation type="journal article" date="2020" name="Genomics">
        <title>Characterization of a novel alphabaculovirus isolated from the Southern armyworm, Spodoptera eridania (Cramer, 1782) (Lepidoptera: Noctuidae) and the evolution of odv-e66, a bacterium-acquired baculoviral chondroitinase gene.</title>
        <authorList>
            <person name="Rodrigues D.T."/>
            <person name="Peterson L."/>
            <person name="de Oliveira L.B."/>
            <person name="Sosa-Gomez D.R."/>
            <person name="Ribeiro B.M."/>
            <person name="Ardisson-Araujo D.M.P."/>
        </authorList>
    </citation>
    <scope>NUCLEOTIDE SEQUENCE [LARGE SCALE GENOMIC DNA]</scope>
    <source>
        <strain evidence="4">CNPSo-165</strain>
    </source>
</reference>
<protein>
    <submittedName>
        <fullName evidence="4">Desmoplakin-like protein</fullName>
    </submittedName>
</protein>
<sequence length="702" mass="79558">MSYRNVPKYKNTDVSASTVQNLLQTINSMSQRCRGQANTEDVLQRVRSIILLYRPHLSNRVDLQLPELTMEALMPNSSNANQITHNFNYKYDYNTNVPNAYNPFLPQPPPSSSSSQPQQQPQQQTPLQSFTFNAVPPQSGTAASPPAPTLSTENTTPTQTVVVTAPLSIEQSDLATLNVLYVNAQRTPGVASYKQLLRHIVYLVRKYVRYEQITLGLEMLENFDSIQTNNDINELLQCIERETNWTIPNGPNVCRWISILITSFCRIVTLITKRELMLSSIKTENKLISIIAEVENAVVTIVNAPPAAVVPVTQPPPPPPTITPEVEALKNKQIETLNATVQEQQLEITRMQTRYTSLQQQYDTIQSKSLVLNNAFDRLRNYYRSNAATGPPPEDDQQLILATLQYLDELQSTQSQSVNAVSQQTQALSQQLEISQQLQRELAQTKTQYDEIVAKLKRRIDENDSYAASINLKLSSFEDTQSQLRAAQVKNEQLQTQIKSLDDSYNRLMEENKNLKRKSIAVKPIRKVKAVRRNEAQNLKLIAETQKLIEEQKSKNQQLQDMKARYNQTIDSNAKMLEVVKSDALKMRSQIESMIGNQAALTASDFKALNTKSTQNLADQVSLLRAKNQAIEQVCNEQLDRESVVLQERLQDSKTNLDSKIDKLMEQVAPLQNRIEQSATEIEQFKTRIELMGRKEAIKSPK</sequence>
<organism evidence="4 5">
    <name type="scientific">Spodoptera eridania nucleopolyhedrovirus</name>
    <dbReference type="NCBI Taxonomy" id="2315721"/>
    <lineage>
        <taxon>Viruses</taxon>
        <taxon>Viruses incertae sedis</taxon>
        <taxon>Naldaviricetes</taxon>
        <taxon>Lefavirales</taxon>
        <taxon>Baculoviridae</taxon>
        <taxon>Alphabaculovirus</taxon>
        <taxon>Alphabaculovirus speridaniae</taxon>
    </lineage>
</organism>
<evidence type="ECO:0000313" key="5">
    <source>
        <dbReference type="Proteomes" id="UP000831439"/>
    </source>
</evidence>
<evidence type="ECO:0000313" key="4">
    <source>
        <dbReference type="EMBL" id="QNV47892.1"/>
    </source>
</evidence>
<proteinExistence type="predicted"/>
<feature type="region of interest" description="Disordered" evidence="2">
    <location>
        <begin position="98"/>
        <end position="156"/>
    </location>
</feature>
<keyword evidence="1" id="KW-0175">Coiled coil</keyword>
<dbReference type="PANTHER" id="PTHR45615">
    <property type="entry name" value="MYOSIN HEAVY CHAIN, NON-MUSCLE"/>
    <property type="match status" value="1"/>
</dbReference>
<accession>A0ABX6TRC0</accession>
<name>A0ABX6TRC0_9ABAC</name>
<dbReference type="GeneID" id="80539116"/>
<evidence type="ECO:0000256" key="2">
    <source>
        <dbReference type="SAM" id="MobiDB-lite"/>
    </source>
</evidence>
<dbReference type="Pfam" id="PF06771">
    <property type="entry name" value="Desmo_N"/>
    <property type="match status" value="1"/>
</dbReference>
<dbReference type="InterPro" id="IPR009615">
    <property type="entry name" value="Desmo_N"/>
</dbReference>
<feature type="domain" description="Viral desmoplakin N-terminal" evidence="3">
    <location>
        <begin position="8"/>
        <end position="94"/>
    </location>
</feature>
<dbReference type="RefSeq" id="YP_010800512.1">
    <property type="nucleotide sequence ID" value="NC_076869.1"/>
</dbReference>
<feature type="compositionally biased region" description="Low complexity" evidence="2">
    <location>
        <begin position="112"/>
        <end position="131"/>
    </location>
</feature>
<evidence type="ECO:0000259" key="3">
    <source>
        <dbReference type="Pfam" id="PF06771"/>
    </source>
</evidence>
<dbReference type="Proteomes" id="UP000831439">
    <property type="component" value="Segment"/>
</dbReference>
<feature type="coiled-coil region" evidence="1">
    <location>
        <begin position="334"/>
        <end position="361"/>
    </location>
</feature>
<dbReference type="PANTHER" id="PTHR45615:SF63">
    <property type="entry name" value="CHROMOSOME UNDETERMINED SCAFFOLD_10, WHOLE GENOME SHOTGUN SEQUENCE"/>
    <property type="match status" value="1"/>
</dbReference>
<keyword evidence="5" id="KW-1185">Reference proteome</keyword>
<feature type="coiled-coil region" evidence="1">
    <location>
        <begin position="428"/>
        <end position="518"/>
    </location>
</feature>
<feature type="coiled-coil region" evidence="1">
    <location>
        <begin position="542"/>
        <end position="569"/>
    </location>
</feature>
<dbReference type="EMBL" id="MT040195">
    <property type="protein sequence ID" value="QNV47892.1"/>
    <property type="molecule type" value="Genomic_DNA"/>
</dbReference>
<feature type="coiled-coil region" evidence="1">
    <location>
        <begin position="636"/>
        <end position="667"/>
    </location>
</feature>
<evidence type="ECO:0000256" key="1">
    <source>
        <dbReference type="SAM" id="Coils"/>
    </source>
</evidence>